<evidence type="ECO:0000313" key="5">
    <source>
        <dbReference type="Proteomes" id="UP000320914"/>
    </source>
</evidence>
<evidence type="ECO:0000313" key="4">
    <source>
        <dbReference type="EMBL" id="TPG84572.1"/>
    </source>
</evidence>
<name>A0A502IFV3_9PSED</name>
<sequence length="196" mass="21087">MNSPRKIALVTGAGQSTGRGIALRLAKEGADIVLVDRDAASLKDTADGITAIGRRVSIFLTDITRQEQLRDAVDHAEKTFGNFDIMVNNPVFEREHADADIGYEEVERLISHSIQSTLWGIQAAADKFRQRNQKGTIINVSSSAGHENPALVDILTASKMAVRALTQAASKELAPAGVMVTLQCFGTIIPAARYVS</sequence>
<gene>
    <name evidence="4" type="ORF">EAH74_11060</name>
</gene>
<dbReference type="GO" id="GO:0016491">
    <property type="term" value="F:oxidoreductase activity"/>
    <property type="evidence" value="ECO:0007669"/>
    <property type="project" value="UniProtKB-KW"/>
</dbReference>
<accession>A0A502IFV3</accession>
<evidence type="ECO:0000256" key="2">
    <source>
        <dbReference type="ARBA" id="ARBA00023002"/>
    </source>
</evidence>
<keyword evidence="2" id="KW-0560">Oxidoreductase</keyword>
<dbReference type="PRINTS" id="PR00080">
    <property type="entry name" value="SDRFAMILY"/>
</dbReference>
<dbReference type="InterPro" id="IPR002347">
    <property type="entry name" value="SDR_fam"/>
</dbReference>
<dbReference type="PANTHER" id="PTHR43639:SF1">
    <property type="entry name" value="SHORT-CHAIN DEHYDROGENASE_REDUCTASE FAMILY PROTEIN"/>
    <property type="match status" value="1"/>
</dbReference>
<dbReference type="InterPro" id="IPR036291">
    <property type="entry name" value="NAD(P)-bd_dom_sf"/>
</dbReference>
<dbReference type="AlphaFoldDB" id="A0A502IFV3"/>
<protein>
    <submittedName>
        <fullName evidence="4">SDR family NAD(P)-dependent oxidoreductase</fullName>
    </submittedName>
</protein>
<comment type="similarity">
    <text evidence="1 3">Belongs to the short-chain dehydrogenases/reductases (SDR) family.</text>
</comment>
<evidence type="ECO:0000256" key="1">
    <source>
        <dbReference type="ARBA" id="ARBA00006484"/>
    </source>
</evidence>
<dbReference type="Gene3D" id="3.40.50.720">
    <property type="entry name" value="NAD(P)-binding Rossmann-like Domain"/>
    <property type="match status" value="1"/>
</dbReference>
<organism evidence="4 5">
    <name type="scientific">Pseudomonas mandelii</name>
    <dbReference type="NCBI Taxonomy" id="75612"/>
    <lineage>
        <taxon>Bacteria</taxon>
        <taxon>Pseudomonadati</taxon>
        <taxon>Pseudomonadota</taxon>
        <taxon>Gammaproteobacteria</taxon>
        <taxon>Pseudomonadales</taxon>
        <taxon>Pseudomonadaceae</taxon>
        <taxon>Pseudomonas</taxon>
    </lineage>
</organism>
<dbReference type="PRINTS" id="PR00081">
    <property type="entry name" value="GDHRDH"/>
</dbReference>
<reference evidence="4 5" key="1">
    <citation type="journal article" date="2019" name="Environ. Microbiol.">
        <title>Species interactions and distinct microbial communities in high Arctic permafrost affected cryosols are associated with the CH4 and CO2 gas fluxes.</title>
        <authorList>
            <person name="Altshuler I."/>
            <person name="Hamel J."/>
            <person name="Turney S."/>
            <person name="Magnuson E."/>
            <person name="Levesque R."/>
            <person name="Greer C."/>
            <person name="Whyte L.G."/>
        </authorList>
    </citation>
    <scope>NUCLEOTIDE SEQUENCE [LARGE SCALE GENOMIC DNA]</scope>
    <source>
        <strain evidence="4 5">OWC5</strain>
    </source>
</reference>
<dbReference type="EMBL" id="RCZA01000004">
    <property type="protein sequence ID" value="TPG84572.1"/>
    <property type="molecule type" value="Genomic_DNA"/>
</dbReference>
<proteinExistence type="inferred from homology"/>
<comment type="caution">
    <text evidence="4">The sequence shown here is derived from an EMBL/GenBank/DDBJ whole genome shotgun (WGS) entry which is preliminary data.</text>
</comment>
<dbReference type="PANTHER" id="PTHR43639">
    <property type="entry name" value="OXIDOREDUCTASE, SHORT-CHAIN DEHYDROGENASE/REDUCTASE FAMILY (AFU_ORTHOLOGUE AFUA_5G02870)"/>
    <property type="match status" value="1"/>
</dbReference>
<dbReference type="Proteomes" id="UP000320914">
    <property type="component" value="Unassembled WGS sequence"/>
</dbReference>
<dbReference type="SUPFAM" id="SSF51735">
    <property type="entry name" value="NAD(P)-binding Rossmann-fold domains"/>
    <property type="match status" value="1"/>
</dbReference>
<dbReference type="RefSeq" id="WP_140678262.1">
    <property type="nucleotide sequence ID" value="NZ_RCZA01000004.1"/>
</dbReference>
<dbReference type="Pfam" id="PF00106">
    <property type="entry name" value="adh_short"/>
    <property type="match status" value="1"/>
</dbReference>
<evidence type="ECO:0000256" key="3">
    <source>
        <dbReference type="RuleBase" id="RU000363"/>
    </source>
</evidence>